<dbReference type="RefSeq" id="XP_066720424.1">
    <property type="nucleotide sequence ID" value="XM_066854569.1"/>
</dbReference>
<feature type="compositionally biased region" description="Polar residues" evidence="1">
    <location>
        <begin position="19"/>
        <end position="29"/>
    </location>
</feature>
<feature type="region of interest" description="Disordered" evidence="1">
    <location>
        <begin position="18"/>
        <end position="58"/>
    </location>
</feature>
<dbReference type="Proteomes" id="UP001480595">
    <property type="component" value="Unassembled WGS sequence"/>
</dbReference>
<keyword evidence="3" id="KW-1185">Reference proteome</keyword>
<evidence type="ECO:0000313" key="3">
    <source>
        <dbReference type="Proteomes" id="UP001480595"/>
    </source>
</evidence>
<protein>
    <submittedName>
        <fullName evidence="2">Uncharacterized protein</fullName>
    </submittedName>
</protein>
<dbReference type="GeneID" id="92087632"/>
<reference evidence="2 3" key="1">
    <citation type="submission" date="2023-01" db="EMBL/GenBank/DDBJ databases">
        <title>Analysis of 21 Apiospora genomes using comparative genomics revels a genus with tremendous synthesis potential of carbohydrate active enzymes and secondary metabolites.</title>
        <authorList>
            <person name="Sorensen T."/>
        </authorList>
    </citation>
    <scope>NUCLEOTIDE SEQUENCE [LARGE SCALE GENOMIC DNA]</scope>
    <source>
        <strain evidence="2 3">CBS 135458</strain>
    </source>
</reference>
<name>A0ABR1WB17_9PEZI</name>
<evidence type="ECO:0000313" key="2">
    <source>
        <dbReference type="EMBL" id="KAK8079353.1"/>
    </source>
</evidence>
<accession>A0ABR1WB17</accession>
<gene>
    <name evidence="2" type="ORF">PG994_003160</name>
</gene>
<evidence type="ECO:0000256" key="1">
    <source>
        <dbReference type="SAM" id="MobiDB-lite"/>
    </source>
</evidence>
<proteinExistence type="predicted"/>
<dbReference type="EMBL" id="JAQQWL010000003">
    <property type="protein sequence ID" value="KAK8079353.1"/>
    <property type="molecule type" value="Genomic_DNA"/>
</dbReference>
<comment type="caution">
    <text evidence="2">The sequence shown here is derived from an EMBL/GenBank/DDBJ whole genome shotgun (WGS) entry which is preliminary data.</text>
</comment>
<sequence length="138" mass="15284">MFFIFVPDSPLNARFFTPEQRSTPIQRQPPTGPASLSHRAWKWDPALRGPGDQLNDPQTSARSVLAIGYAGNVNRPRTFQSDQASQITSGVSDRAGGVLRVMLVLGTYSATAPGKSRHRGPQWQARKRSTGRRGWVRQ</sequence>
<feature type="region of interest" description="Disordered" evidence="1">
    <location>
        <begin position="110"/>
        <end position="138"/>
    </location>
</feature>
<feature type="compositionally biased region" description="Basic residues" evidence="1">
    <location>
        <begin position="115"/>
        <end position="138"/>
    </location>
</feature>
<organism evidence="2 3">
    <name type="scientific">Apiospora phragmitis</name>
    <dbReference type="NCBI Taxonomy" id="2905665"/>
    <lineage>
        <taxon>Eukaryota</taxon>
        <taxon>Fungi</taxon>
        <taxon>Dikarya</taxon>
        <taxon>Ascomycota</taxon>
        <taxon>Pezizomycotina</taxon>
        <taxon>Sordariomycetes</taxon>
        <taxon>Xylariomycetidae</taxon>
        <taxon>Amphisphaeriales</taxon>
        <taxon>Apiosporaceae</taxon>
        <taxon>Apiospora</taxon>
    </lineage>
</organism>